<proteinExistence type="evidence at transcript level"/>
<feature type="chain" id="PRO_5015171150" description="receptor protein serine/threonine kinase" evidence="16">
    <location>
        <begin position="19"/>
        <end position="546"/>
    </location>
</feature>
<keyword evidence="8 14" id="KW-0547">Nucleotide-binding</keyword>
<evidence type="ECO:0000256" key="9">
    <source>
        <dbReference type="ARBA" id="ARBA00022777"/>
    </source>
</evidence>
<evidence type="ECO:0000256" key="12">
    <source>
        <dbReference type="ARBA" id="ARBA00023136"/>
    </source>
</evidence>
<dbReference type="Gene3D" id="3.30.200.20">
    <property type="entry name" value="Phosphorylase Kinase, domain 1"/>
    <property type="match status" value="1"/>
</dbReference>
<dbReference type="InterPro" id="IPR045860">
    <property type="entry name" value="Snake_toxin-like_sf"/>
</dbReference>
<keyword evidence="5" id="KW-0808">Transferase</keyword>
<sequence>MDTIWILLVISVMGLVYSQPAILQALTISPINTSRITRCYCIHHCPDNAANGTCSTHGDGRCFSQIELLSLSSRATRITKGCTPPETGSVFQCRSGSQHVLPKVIECCDSDLCNANLNPVLTESMKSRVVSGNNTASDFTMYAVAVVCSVTLVGVFLIILGTSIYIKWVRDRRTKTEQLFVTQLNEPPHALSDFELKRSLSDQSSSRHATNGMISTLQDIVTESSGSGRGAALLVQSTVGRQCRFIKEVGKGRFGSVWKATWFGDPIAVKIFSTIEENSWMREAEIYQTTLLRHDGILGFIAADIGGTGTSTNMILVMEYHEYGSLFDFLQERRLDAALMLRLMHTFVAGLCHLHTEIIGSQGKPPIAHRDLKTKNILVKGNLTCCIADLGHCARYLSERNEIDLGYQTGLVGTKRYMPPEVVTQTVVQTTFEALKAADMYNVALILWEIARCGVCCGESYTYQYPYQQELPVDPSVQHVYHVICVLGIRPTIPGRWQYDPTFKALARIMTECWSADWQCRQSALRVKKTLAFLTENCLSGKESEA</sequence>
<evidence type="ECO:0000313" key="19">
    <source>
        <dbReference type="EMBL" id="AVK72318.1"/>
    </source>
</evidence>
<dbReference type="SUPFAM" id="SSF56112">
    <property type="entry name" value="Protein kinase-like (PK-like)"/>
    <property type="match status" value="1"/>
</dbReference>
<keyword evidence="7 16" id="KW-0732">Signal</keyword>
<evidence type="ECO:0000259" key="18">
    <source>
        <dbReference type="PROSITE" id="PS51256"/>
    </source>
</evidence>
<name>A0A2P1DVA3_ISOPU</name>
<dbReference type="GO" id="GO:0071363">
    <property type="term" value="P:cellular response to growth factor stimulus"/>
    <property type="evidence" value="ECO:0007669"/>
    <property type="project" value="TreeGrafter"/>
</dbReference>
<evidence type="ECO:0000259" key="17">
    <source>
        <dbReference type="PROSITE" id="PS50011"/>
    </source>
</evidence>
<evidence type="ECO:0000256" key="7">
    <source>
        <dbReference type="ARBA" id="ARBA00022729"/>
    </source>
</evidence>
<evidence type="ECO:0000256" key="8">
    <source>
        <dbReference type="ARBA" id="ARBA00022741"/>
    </source>
</evidence>
<feature type="domain" description="Protein kinase" evidence="17">
    <location>
        <begin position="243"/>
        <end position="534"/>
    </location>
</feature>
<evidence type="ECO:0000256" key="5">
    <source>
        <dbReference type="ARBA" id="ARBA00022679"/>
    </source>
</evidence>
<evidence type="ECO:0000256" key="15">
    <source>
        <dbReference type="SAM" id="Phobius"/>
    </source>
</evidence>
<comment type="similarity">
    <text evidence="2">Belongs to the protein kinase superfamily. TKL Ser/Thr protein kinase family. TGFB receptor subfamily.</text>
</comment>
<dbReference type="InterPro" id="IPR003605">
    <property type="entry name" value="GS_dom"/>
</dbReference>
<dbReference type="PANTHER" id="PTHR23255:SF68">
    <property type="entry name" value="RECEPTOR PROTEIN SERINE_THREONINE KINASE"/>
    <property type="match status" value="1"/>
</dbReference>
<dbReference type="InterPro" id="IPR000333">
    <property type="entry name" value="TGFB_receptor"/>
</dbReference>
<dbReference type="PROSITE" id="PS00107">
    <property type="entry name" value="PROTEIN_KINASE_ATP"/>
    <property type="match status" value="1"/>
</dbReference>
<evidence type="ECO:0000256" key="4">
    <source>
        <dbReference type="ARBA" id="ARBA00022527"/>
    </source>
</evidence>
<dbReference type="GO" id="GO:0005886">
    <property type="term" value="C:plasma membrane"/>
    <property type="evidence" value="ECO:0007669"/>
    <property type="project" value="TreeGrafter"/>
</dbReference>
<evidence type="ECO:0000256" key="10">
    <source>
        <dbReference type="ARBA" id="ARBA00022840"/>
    </source>
</evidence>
<dbReference type="AlphaFoldDB" id="A0A2P1DVA3"/>
<feature type="domain" description="GS" evidence="18">
    <location>
        <begin position="215"/>
        <end position="242"/>
    </location>
</feature>
<keyword evidence="13 19" id="KW-0675">Receptor</keyword>
<evidence type="ECO:0000256" key="3">
    <source>
        <dbReference type="ARBA" id="ARBA00012401"/>
    </source>
</evidence>
<dbReference type="Pfam" id="PF01064">
    <property type="entry name" value="Activin_recp"/>
    <property type="match status" value="1"/>
</dbReference>
<dbReference type="PANTHER" id="PTHR23255">
    <property type="entry name" value="TRANSFORMING GROWTH FACTOR-BETA RECEPTOR TYPE I AND II"/>
    <property type="match status" value="1"/>
</dbReference>
<dbReference type="GO" id="GO:0005524">
    <property type="term" value="F:ATP binding"/>
    <property type="evidence" value="ECO:0007669"/>
    <property type="project" value="UniProtKB-UniRule"/>
</dbReference>
<evidence type="ECO:0000256" key="16">
    <source>
        <dbReference type="SAM" id="SignalP"/>
    </source>
</evidence>
<dbReference type="EMBL" id="KY709767">
    <property type="protein sequence ID" value="AVK72318.1"/>
    <property type="molecule type" value="mRNA"/>
</dbReference>
<keyword evidence="9" id="KW-0418">Kinase</keyword>
<dbReference type="InterPro" id="IPR017441">
    <property type="entry name" value="Protein_kinase_ATP_BS"/>
</dbReference>
<keyword evidence="11 15" id="KW-1133">Transmembrane helix</keyword>
<dbReference type="InterPro" id="IPR008271">
    <property type="entry name" value="Ser/Thr_kinase_AS"/>
</dbReference>
<evidence type="ECO:0000256" key="14">
    <source>
        <dbReference type="PROSITE-ProRule" id="PRU10141"/>
    </source>
</evidence>
<dbReference type="InterPro" id="IPR000719">
    <property type="entry name" value="Prot_kinase_dom"/>
</dbReference>
<dbReference type="PROSITE" id="PS50011">
    <property type="entry name" value="PROTEIN_KINASE_DOM"/>
    <property type="match status" value="1"/>
</dbReference>
<dbReference type="SUPFAM" id="SSF57302">
    <property type="entry name" value="Snake toxin-like"/>
    <property type="match status" value="1"/>
</dbReference>
<comment type="subcellular location">
    <subcellularLocation>
        <location evidence="1">Membrane</location>
        <topology evidence="1">Single-pass type I membrane protein</topology>
    </subcellularLocation>
</comment>
<dbReference type="SMART" id="SM00467">
    <property type="entry name" value="GS"/>
    <property type="match status" value="1"/>
</dbReference>
<organism evidence="19">
    <name type="scientific">Isodiametra pulchra</name>
    <name type="common">Acoelomorph flatworm</name>
    <name type="synonym">Convoluta pulchra</name>
    <dbReference type="NCBI Taxonomy" id="504439"/>
    <lineage>
        <taxon>Eukaryota</taxon>
        <taxon>Metazoa</taxon>
        <taxon>Xenacoelomorpha</taxon>
        <taxon>Acoelomorpha</taxon>
        <taxon>Acoela</taxon>
        <taxon>Isodiametridae</taxon>
        <taxon>Isodiametra</taxon>
    </lineage>
</organism>
<keyword evidence="10 14" id="KW-0067">ATP-binding</keyword>
<dbReference type="InterPro" id="IPR011009">
    <property type="entry name" value="Kinase-like_dom_sf"/>
</dbReference>
<keyword evidence="4" id="KW-0723">Serine/threonine-protein kinase</keyword>
<keyword evidence="12 15" id="KW-0472">Membrane</keyword>
<evidence type="ECO:0000256" key="2">
    <source>
        <dbReference type="ARBA" id="ARBA00009605"/>
    </source>
</evidence>
<feature type="transmembrane region" description="Helical" evidence="15">
    <location>
        <begin position="139"/>
        <end position="166"/>
    </location>
</feature>
<dbReference type="EC" id="2.7.11.30" evidence="3"/>
<dbReference type="GO" id="GO:0004675">
    <property type="term" value="F:transmembrane receptor protein serine/threonine kinase activity"/>
    <property type="evidence" value="ECO:0007669"/>
    <property type="project" value="UniProtKB-EC"/>
</dbReference>
<protein>
    <recommendedName>
        <fullName evidence="3">receptor protein serine/threonine kinase</fullName>
        <ecNumber evidence="3">2.7.11.30</ecNumber>
    </recommendedName>
</protein>
<dbReference type="FunFam" id="2.10.60.10:FF:000021">
    <property type="entry name" value="Receptor protein serine/threonine kinase"/>
    <property type="match status" value="1"/>
</dbReference>
<evidence type="ECO:0000256" key="1">
    <source>
        <dbReference type="ARBA" id="ARBA00004479"/>
    </source>
</evidence>
<dbReference type="CDD" id="cd23532">
    <property type="entry name" value="TFP_LU_ECD_BMPR1"/>
    <property type="match status" value="1"/>
</dbReference>
<evidence type="ECO:0000256" key="13">
    <source>
        <dbReference type="ARBA" id="ARBA00023170"/>
    </source>
</evidence>
<keyword evidence="6 15" id="KW-0812">Transmembrane</keyword>
<dbReference type="PROSITE" id="PS00108">
    <property type="entry name" value="PROTEIN_KINASE_ST"/>
    <property type="match status" value="1"/>
</dbReference>
<evidence type="ECO:0000256" key="6">
    <source>
        <dbReference type="ARBA" id="ARBA00022692"/>
    </source>
</evidence>
<feature type="signal peptide" evidence="16">
    <location>
        <begin position="1"/>
        <end position="18"/>
    </location>
</feature>
<dbReference type="PROSITE" id="PS51256">
    <property type="entry name" value="GS"/>
    <property type="match status" value="1"/>
</dbReference>
<dbReference type="Pfam" id="PF00069">
    <property type="entry name" value="Pkinase"/>
    <property type="match status" value="1"/>
</dbReference>
<reference evidence="19" key="1">
    <citation type="journal article" date="2018" name="Nature">
        <title>Convergent evolution of bilaterian nerve cords.</title>
        <authorList>
            <person name="Martin-Duran J.M."/>
            <person name="Pang K."/>
            <person name="Borve A."/>
            <person name="Le H.S."/>
            <person name="Furu A."/>
            <person name="Cannon J.T."/>
            <person name="Jondelius U."/>
            <person name="Hejnol A."/>
        </authorList>
    </citation>
    <scope>NUCLEOTIDE SEQUENCE</scope>
</reference>
<dbReference type="GO" id="GO:0043235">
    <property type="term" value="C:receptor complex"/>
    <property type="evidence" value="ECO:0007669"/>
    <property type="project" value="TreeGrafter"/>
</dbReference>
<feature type="binding site" evidence="14">
    <location>
        <position position="270"/>
    </location>
    <ligand>
        <name>ATP</name>
        <dbReference type="ChEBI" id="CHEBI:30616"/>
    </ligand>
</feature>
<dbReference type="Gene3D" id="2.10.60.10">
    <property type="entry name" value="CD59"/>
    <property type="match status" value="1"/>
</dbReference>
<dbReference type="InterPro" id="IPR000472">
    <property type="entry name" value="Activin_recp"/>
</dbReference>
<evidence type="ECO:0000256" key="11">
    <source>
        <dbReference type="ARBA" id="ARBA00022989"/>
    </source>
</evidence>
<dbReference type="SMART" id="SM00220">
    <property type="entry name" value="S_TKc"/>
    <property type="match status" value="1"/>
</dbReference>
<accession>A0A2P1DVA3</accession>
<dbReference type="Gene3D" id="1.10.510.10">
    <property type="entry name" value="Transferase(Phosphotransferase) domain 1"/>
    <property type="match status" value="1"/>
</dbReference>